<evidence type="ECO:0000313" key="4">
    <source>
        <dbReference type="Proteomes" id="UP000234341"/>
    </source>
</evidence>
<dbReference type="SUPFAM" id="SSF81324">
    <property type="entry name" value="Voltage-gated potassium channels"/>
    <property type="match status" value="1"/>
</dbReference>
<dbReference type="Gene3D" id="1.10.287.70">
    <property type="match status" value="1"/>
</dbReference>
<feature type="transmembrane region" description="Helical" evidence="1">
    <location>
        <begin position="48"/>
        <end position="71"/>
    </location>
</feature>
<proteinExistence type="predicted"/>
<evidence type="ECO:0000313" key="3">
    <source>
        <dbReference type="EMBL" id="PLQ00778.1"/>
    </source>
</evidence>
<protein>
    <submittedName>
        <fullName evidence="3">Transporter</fullName>
    </submittedName>
</protein>
<dbReference type="RefSeq" id="WP_101681344.1">
    <property type="nucleotide sequence ID" value="NZ_PJRP01000003.1"/>
</dbReference>
<dbReference type="EMBL" id="PJRP01000003">
    <property type="protein sequence ID" value="PLQ00778.1"/>
    <property type="molecule type" value="Genomic_DNA"/>
</dbReference>
<accession>A0A2N5CEY4</accession>
<comment type="caution">
    <text evidence="3">The sequence shown here is derived from an EMBL/GenBank/DDBJ whole genome shotgun (WGS) entry which is preliminary data.</text>
</comment>
<gene>
    <name evidence="3" type="ORF">CYJ10_10070</name>
</gene>
<keyword evidence="1" id="KW-1133">Transmembrane helix</keyword>
<evidence type="ECO:0000259" key="2">
    <source>
        <dbReference type="Pfam" id="PF07885"/>
    </source>
</evidence>
<reference evidence="3 4" key="1">
    <citation type="submission" date="2017-12" db="EMBL/GenBank/DDBJ databases">
        <title>Genome sequence of the active heterotrophic nitrifier-denitrifier, Cupriavidus pauculus UM1.</title>
        <authorList>
            <person name="Putonti C."/>
            <person name="Castignetti D."/>
        </authorList>
    </citation>
    <scope>NUCLEOTIDE SEQUENCE [LARGE SCALE GENOMIC DNA]</scope>
    <source>
        <strain evidence="3 4">UM1</strain>
    </source>
</reference>
<evidence type="ECO:0000256" key="1">
    <source>
        <dbReference type="SAM" id="Phobius"/>
    </source>
</evidence>
<keyword evidence="1" id="KW-0812">Transmembrane</keyword>
<feature type="domain" description="Potassium channel" evidence="2">
    <location>
        <begin position="66"/>
        <end position="132"/>
    </location>
</feature>
<name>A0A2N5CEY4_9BURK</name>
<feature type="transmembrane region" description="Helical" evidence="1">
    <location>
        <begin position="114"/>
        <end position="136"/>
    </location>
</feature>
<keyword evidence="1" id="KW-0472">Membrane</keyword>
<dbReference type="Proteomes" id="UP000234341">
    <property type="component" value="Unassembled WGS sequence"/>
</dbReference>
<dbReference type="OrthoDB" id="9813518at2"/>
<sequence length="149" mass="16402">MHLHLLIAAPVMLLCLLLQCGAVALCLRRYARFQNTWQGHEPLWMDAVLLAAVMLLTLFCNFAQMVVWAGLFMMLGEFDTLGAALYHSAVNFATLGYGDIVMSPRWRMLGPIESALGILMFGLSTALMTAAVLDVVKNQMARLREAGPS</sequence>
<dbReference type="AlphaFoldDB" id="A0A2N5CEY4"/>
<dbReference type="InterPro" id="IPR013099">
    <property type="entry name" value="K_chnl_dom"/>
</dbReference>
<dbReference type="Pfam" id="PF07885">
    <property type="entry name" value="Ion_trans_2"/>
    <property type="match status" value="1"/>
</dbReference>
<organism evidence="3 4">
    <name type="scientific">Cupriavidus pauculus</name>
    <dbReference type="NCBI Taxonomy" id="82633"/>
    <lineage>
        <taxon>Bacteria</taxon>
        <taxon>Pseudomonadati</taxon>
        <taxon>Pseudomonadota</taxon>
        <taxon>Betaproteobacteria</taxon>
        <taxon>Burkholderiales</taxon>
        <taxon>Burkholderiaceae</taxon>
        <taxon>Cupriavidus</taxon>
    </lineage>
</organism>